<dbReference type="Gene3D" id="3.40.50.720">
    <property type="entry name" value="NAD(P)-binding Rossmann-like Domain"/>
    <property type="match status" value="1"/>
</dbReference>
<keyword evidence="3" id="KW-1185">Reference proteome</keyword>
<evidence type="ECO:0000313" key="2">
    <source>
        <dbReference type="EMBL" id="AEF39380.1"/>
    </source>
</evidence>
<dbReference type="RefSeq" id="WP_013805729.1">
    <property type="nucleotide sequence ID" value="NC_015564.1"/>
</dbReference>
<dbReference type="SMART" id="SM00822">
    <property type="entry name" value="PKS_KR"/>
    <property type="match status" value="1"/>
</dbReference>
<dbReference type="GO" id="GO:0016491">
    <property type="term" value="F:oxidoreductase activity"/>
    <property type="evidence" value="ECO:0007669"/>
    <property type="project" value="TreeGrafter"/>
</dbReference>
<dbReference type="KEGG" id="asd:AS9A_0928"/>
<evidence type="ECO:0000313" key="3">
    <source>
        <dbReference type="Proteomes" id="UP000009235"/>
    </source>
</evidence>
<name>F6EN63_HOYSD</name>
<feature type="domain" description="Ketoreductase" evidence="1">
    <location>
        <begin position="4"/>
        <end position="179"/>
    </location>
</feature>
<reference evidence="2 3" key="1">
    <citation type="journal article" date="2011" name="J. Bacteriol.">
        <title>Complete genome sequence of Amycolicicoccus subflavus DQS3-9A1T, an actinomycete isolated from crude oil-polluted soil.</title>
        <authorList>
            <person name="Cai M."/>
            <person name="Chen W.M."/>
            <person name="Nie Y."/>
            <person name="Chi C.Q."/>
            <person name="Wang Y.N."/>
            <person name="Tang Y.Q."/>
            <person name="Li G.Y."/>
            <person name="Wu X.L."/>
        </authorList>
    </citation>
    <scope>NUCLEOTIDE SEQUENCE [LARGE SCALE GENOMIC DNA]</scope>
    <source>
        <strain evidence="3">DSM 45089 / DQS3-9A1</strain>
    </source>
</reference>
<dbReference type="SUPFAM" id="SSF51735">
    <property type="entry name" value="NAD(P)-binding Rossmann-fold domains"/>
    <property type="match status" value="1"/>
</dbReference>
<dbReference type="GO" id="GO:0008202">
    <property type="term" value="P:steroid metabolic process"/>
    <property type="evidence" value="ECO:0007669"/>
    <property type="project" value="TreeGrafter"/>
</dbReference>
<dbReference type="PANTHER" id="PTHR43313:SF1">
    <property type="entry name" value="3BETA-HYDROXYSTEROID DEHYDROGENASE DHS-16"/>
    <property type="match status" value="1"/>
</dbReference>
<dbReference type="InterPro" id="IPR057326">
    <property type="entry name" value="KR_dom"/>
</dbReference>
<dbReference type="PANTHER" id="PTHR43313">
    <property type="entry name" value="SHORT-CHAIN DEHYDROGENASE/REDUCTASE FAMILY 9C"/>
    <property type="match status" value="1"/>
</dbReference>
<dbReference type="EMBL" id="CP002786">
    <property type="protein sequence ID" value="AEF39380.1"/>
    <property type="molecule type" value="Genomic_DNA"/>
</dbReference>
<dbReference type="OrthoDB" id="9792003at2"/>
<organism evidence="2 3">
    <name type="scientific">Hoyosella subflava (strain DSM 45089 / JCM 17490 / NBRC 109087 / DQS3-9A1)</name>
    <name type="common">Amycolicicoccus subflavus</name>
    <dbReference type="NCBI Taxonomy" id="443218"/>
    <lineage>
        <taxon>Bacteria</taxon>
        <taxon>Bacillati</taxon>
        <taxon>Actinomycetota</taxon>
        <taxon>Actinomycetes</taxon>
        <taxon>Mycobacteriales</taxon>
        <taxon>Hoyosellaceae</taxon>
        <taxon>Hoyosella</taxon>
    </lineage>
</organism>
<dbReference type="AlphaFoldDB" id="F6EN63"/>
<dbReference type="HOGENOM" id="CLU_010194_2_9_11"/>
<dbReference type="Proteomes" id="UP000009235">
    <property type="component" value="Chromosome"/>
</dbReference>
<accession>F6EN63</accession>
<gene>
    <name evidence="2" type="ordered locus">AS9A_0928</name>
</gene>
<proteinExistence type="predicted"/>
<dbReference type="InterPro" id="IPR036291">
    <property type="entry name" value="NAD(P)-bd_dom_sf"/>
</dbReference>
<dbReference type="eggNOG" id="COG1028">
    <property type="taxonomic scope" value="Bacteria"/>
</dbReference>
<dbReference type="STRING" id="443218.AS9A_0928"/>
<dbReference type="Pfam" id="PF00106">
    <property type="entry name" value="adh_short"/>
    <property type="match status" value="1"/>
</dbReference>
<dbReference type="PRINTS" id="PR00081">
    <property type="entry name" value="GDHRDH"/>
</dbReference>
<sequence length="266" mass="28273">MMAQTVLITGAGGGLGAAAASEFVRHGWTVFAADLNPPPEANGLVPVKMDVTDTRSVDSAIRYVGERSPRGLRCVVTLAGVLSVGPLAEMSDQKLQAVLNVNVMGTHRAVRATFPLLRAGSGRIILTSSETGWQRAMPFNGAYALSKHAVEAYGDALRRELAPLGIPVSIIQPGPFRTGMTVSIQAEFASAVIDGSPFASRLQKAGRLAAGQHAKANDAKELARAVVEVATVPRPRIRYSIRPDRARALLNRLPVRLVDAVLRRAL</sequence>
<protein>
    <submittedName>
        <fullName evidence="2">Short-chain dehydrogenase/reductase SDR</fullName>
    </submittedName>
</protein>
<evidence type="ECO:0000259" key="1">
    <source>
        <dbReference type="SMART" id="SM00822"/>
    </source>
</evidence>
<dbReference type="InterPro" id="IPR002347">
    <property type="entry name" value="SDR_fam"/>
</dbReference>